<gene>
    <name evidence="1" type="ORF">OJF2_36420</name>
</gene>
<proteinExistence type="predicted"/>
<dbReference type="GO" id="GO:0003677">
    <property type="term" value="F:DNA binding"/>
    <property type="evidence" value="ECO:0007669"/>
    <property type="project" value="InterPro"/>
</dbReference>
<dbReference type="GO" id="GO:0006313">
    <property type="term" value="P:DNA transposition"/>
    <property type="evidence" value="ECO:0007669"/>
    <property type="project" value="InterPro"/>
</dbReference>
<protein>
    <recommendedName>
        <fullName evidence="3">Transposase IS200 like protein</fullName>
    </recommendedName>
</protein>
<dbReference type="InterPro" id="IPR036515">
    <property type="entry name" value="Transposase_17_sf"/>
</dbReference>
<keyword evidence="2" id="KW-1185">Reference proteome</keyword>
<dbReference type="GO" id="GO:0004803">
    <property type="term" value="F:transposase activity"/>
    <property type="evidence" value="ECO:0007669"/>
    <property type="project" value="InterPro"/>
</dbReference>
<dbReference type="Gene3D" id="3.30.70.1290">
    <property type="entry name" value="Transposase IS200-like"/>
    <property type="match status" value="1"/>
</dbReference>
<evidence type="ECO:0000313" key="1">
    <source>
        <dbReference type="EMBL" id="QEH35097.1"/>
    </source>
</evidence>
<dbReference type="EMBL" id="CP042997">
    <property type="protein sequence ID" value="QEH35097.1"/>
    <property type="molecule type" value="Genomic_DNA"/>
</dbReference>
<dbReference type="Proteomes" id="UP000324233">
    <property type="component" value="Chromosome"/>
</dbReference>
<sequence length="129" mass="15116">MPEHAHLVVFPRRPEYDMGDILRAIKEPVGRQAVAFIKEHAPRWLPRISRQRGEKRERLFWQSGGGHDRNIRKPKVLMAMIHYIHENPVRRGLVGRAADWRWSSAGWFEGEPTCDLIPDRVPPEWVPRG</sequence>
<dbReference type="RefSeq" id="WP_210420568.1">
    <property type="nucleotide sequence ID" value="NZ_CP042997.1"/>
</dbReference>
<dbReference type="AlphaFoldDB" id="A0A5B9W4E2"/>
<evidence type="ECO:0008006" key="3">
    <source>
        <dbReference type="Google" id="ProtNLM"/>
    </source>
</evidence>
<evidence type="ECO:0000313" key="2">
    <source>
        <dbReference type="Proteomes" id="UP000324233"/>
    </source>
</evidence>
<dbReference type="KEGG" id="agv:OJF2_36420"/>
<organism evidence="1 2">
    <name type="scientific">Aquisphaera giovannonii</name>
    <dbReference type="NCBI Taxonomy" id="406548"/>
    <lineage>
        <taxon>Bacteria</taxon>
        <taxon>Pseudomonadati</taxon>
        <taxon>Planctomycetota</taxon>
        <taxon>Planctomycetia</taxon>
        <taxon>Isosphaerales</taxon>
        <taxon>Isosphaeraceae</taxon>
        <taxon>Aquisphaera</taxon>
    </lineage>
</organism>
<reference evidence="1 2" key="1">
    <citation type="submission" date="2019-08" db="EMBL/GenBank/DDBJ databases">
        <title>Deep-cultivation of Planctomycetes and their phenomic and genomic characterization uncovers novel biology.</title>
        <authorList>
            <person name="Wiegand S."/>
            <person name="Jogler M."/>
            <person name="Boedeker C."/>
            <person name="Pinto D."/>
            <person name="Vollmers J."/>
            <person name="Rivas-Marin E."/>
            <person name="Kohn T."/>
            <person name="Peeters S.H."/>
            <person name="Heuer A."/>
            <person name="Rast P."/>
            <person name="Oberbeckmann S."/>
            <person name="Bunk B."/>
            <person name="Jeske O."/>
            <person name="Meyerdierks A."/>
            <person name="Storesund J.E."/>
            <person name="Kallscheuer N."/>
            <person name="Luecker S."/>
            <person name="Lage O.M."/>
            <person name="Pohl T."/>
            <person name="Merkel B.J."/>
            <person name="Hornburger P."/>
            <person name="Mueller R.-W."/>
            <person name="Bruemmer F."/>
            <person name="Labrenz M."/>
            <person name="Spormann A.M."/>
            <person name="Op den Camp H."/>
            <person name="Overmann J."/>
            <person name="Amann R."/>
            <person name="Jetten M.S.M."/>
            <person name="Mascher T."/>
            <person name="Medema M.H."/>
            <person name="Devos D.P."/>
            <person name="Kaster A.-K."/>
            <person name="Ovreas L."/>
            <person name="Rohde M."/>
            <person name="Galperin M.Y."/>
            <person name="Jogler C."/>
        </authorList>
    </citation>
    <scope>NUCLEOTIDE SEQUENCE [LARGE SCALE GENOMIC DNA]</scope>
    <source>
        <strain evidence="1 2">OJF2</strain>
    </source>
</reference>
<name>A0A5B9W4E2_9BACT</name>
<dbReference type="SUPFAM" id="SSF143422">
    <property type="entry name" value="Transposase IS200-like"/>
    <property type="match status" value="1"/>
</dbReference>
<accession>A0A5B9W4E2</accession>